<sequence>MRHSGPFPDNDAPLGKSYKLNLSQDDVPFPSLLKDALILIGLEAYGSSEKMALAA</sequence>
<protein>
    <submittedName>
        <fullName evidence="1">Uncharacterized protein</fullName>
    </submittedName>
</protein>
<dbReference type="Proteomes" id="UP001501446">
    <property type="component" value="Unassembled WGS sequence"/>
</dbReference>
<name>A0ABP8WNQ1_9MICC</name>
<evidence type="ECO:0000313" key="2">
    <source>
        <dbReference type="Proteomes" id="UP001501446"/>
    </source>
</evidence>
<keyword evidence="2" id="KW-1185">Reference proteome</keyword>
<evidence type="ECO:0000313" key="1">
    <source>
        <dbReference type="EMBL" id="GAA4691519.1"/>
    </source>
</evidence>
<gene>
    <name evidence="1" type="ORF">GCM10025781_05690</name>
</gene>
<comment type="caution">
    <text evidence="1">The sequence shown here is derived from an EMBL/GenBank/DDBJ whole genome shotgun (WGS) entry which is preliminary data.</text>
</comment>
<reference evidence="2" key="1">
    <citation type="journal article" date="2019" name="Int. J. Syst. Evol. Microbiol.">
        <title>The Global Catalogue of Microorganisms (GCM) 10K type strain sequencing project: providing services to taxonomists for standard genome sequencing and annotation.</title>
        <authorList>
            <consortium name="The Broad Institute Genomics Platform"/>
            <consortium name="The Broad Institute Genome Sequencing Center for Infectious Disease"/>
            <person name="Wu L."/>
            <person name="Ma J."/>
        </authorList>
    </citation>
    <scope>NUCLEOTIDE SEQUENCE [LARGE SCALE GENOMIC DNA]</scope>
    <source>
        <strain evidence="2">JCM 18958</strain>
    </source>
</reference>
<proteinExistence type="predicted"/>
<organism evidence="1 2">
    <name type="scientific">Kocuria gwangalliensis</name>
    <dbReference type="NCBI Taxonomy" id="501592"/>
    <lineage>
        <taxon>Bacteria</taxon>
        <taxon>Bacillati</taxon>
        <taxon>Actinomycetota</taxon>
        <taxon>Actinomycetes</taxon>
        <taxon>Micrococcales</taxon>
        <taxon>Micrococcaceae</taxon>
        <taxon>Kocuria</taxon>
    </lineage>
</organism>
<accession>A0ABP8WNQ1</accession>
<dbReference type="EMBL" id="BAABLN010000005">
    <property type="protein sequence ID" value="GAA4691519.1"/>
    <property type="molecule type" value="Genomic_DNA"/>
</dbReference>